<feature type="compositionally biased region" description="Basic and acidic residues" evidence="6">
    <location>
        <begin position="816"/>
        <end position="827"/>
    </location>
</feature>
<protein>
    <recommendedName>
        <fullName evidence="8">TOG domain-containing protein</fullName>
    </recommendedName>
</protein>
<sequence>MAEIVGTLRALLDNDNAKRSAAEQSFQDARRQQPAATVSALFQALAEQQLEEPVREQAAVLLRQCLGKLRDDGSTWSQLGEAAQAACKAKLLELLELEPAAKVRRKIADIVQSLGNQLIDLEEDERPQNAQVWPELMPALMRMVMDRSKADGLKADALWTVTELLASIWQIFVANANNTLMVLRMSFASASEAVRGHAGQLLCELADNLSTKEDRATFVPLIPDVCGVLQQLASSAHTTECNALLQKLQGTPNSSDFFKDSVGQHLLPVLCTIAKSHQSEETQRLALEVLCSLLEGKPKAISNVPGYVQQTLEVCVHFLMKLSDDLDEWGQEEDEEAEDEDNFENGKEVIDRVSKCMGEKFPAVMETLKPAIATLFQAGAWKQTVAGLAILATIAEFVDDEATVLHMVGAVKAQLKASNPRVRHTAWSALAQFAEDHSEAVTSESSAAEFLPEFLVGLDDPCQRVQSRCMEAFQLYGGEVERELLEPYVAEMMKKLGQKLQSSCPLGIQKKTITFVAVLAGQMEDGFAPYYAPLMPILKNLVQSLLHKTEERTLLGKTFECISLLAASVGPEGFRADAEVIMQAMIQATQVPNLPSNDPVKEYMLEASQRICVTMKGNFVPFVPHILPGILEKFTLAPKEADQALVSGLDADTEVNVTLTKENGQVKVMIMSTSEMEDLQHAVGCVHTFVEELGKAYAPFVAQTAQALLLVFDFSMDEEIRDMAFDTWGLLCQSAREGGQADVVGQLVQEFLKRILPKFEQAGAEGRLDEEALKTAADGVTACLKKAGPGVLSREQVRHICQVALQALSASLKRRDASEAESRKRPTDDEDQEGDDGDEEGVNLRIACCEMAGALMQHHAPFFMSECLMLCMELVNRFIQPSVRWEDHRLALFVCCDMLEHLGTGVTPHWQQFLPAMLQDVLHQSAAIRQPACYGASLAAKDPAFGPMAKAAAASLSQLVVQARTTAKKKSGKPDQACADNALSALAEILVTHHQAIAEGEAQLWSVWLNGLPCQVDSEEGIKNHRTLVRFAEAEKPQVLGEAGANLPQILAILVDVYKTEMADDDTSRGIGQLVLKIGEQRLDQVAQKLKDKQRKKLLRIHREAKEARPA</sequence>
<accession>A0A7S2KBP1</accession>
<feature type="region of interest" description="Disordered" evidence="6">
    <location>
        <begin position="816"/>
        <end position="839"/>
    </location>
</feature>
<dbReference type="InterPro" id="IPR011989">
    <property type="entry name" value="ARM-like"/>
</dbReference>
<comment type="subcellular location">
    <subcellularLocation>
        <location evidence="1">Cytoplasm</location>
    </subcellularLocation>
</comment>
<dbReference type="SUPFAM" id="SSF48371">
    <property type="entry name" value="ARM repeat"/>
    <property type="match status" value="1"/>
</dbReference>
<dbReference type="AlphaFoldDB" id="A0A7S2KBP1"/>
<evidence type="ECO:0008006" key="8">
    <source>
        <dbReference type="Google" id="ProtNLM"/>
    </source>
</evidence>
<dbReference type="Pfam" id="PF18808">
    <property type="entry name" value="Importin_rep_4"/>
    <property type="match status" value="1"/>
</dbReference>
<dbReference type="GO" id="GO:0005634">
    <property type="term" value="C:nucleus"/>
    <property type="evidence" value="ECO:0007669"/>
    <property type="project" value="UniProtKB-SubCell"/>
</dbReference>
<evidence type="ECO:0000256" key="1">
    <source>
        <dbReference type="ARBA" id="ARBA00004496"/>
    </source>
</evidence>
<keyword evidence="2" id="KW-0813">Transport</keyword>
<dbReference type="InterPro" id="IPR016024">
    <property type="entry name" value="ARM-type_fold"/>
</dbReference>
<feature type="compositionally biased region" description="Acidic residues" evidence="6">
    <location>
        <begin position="828"/>
        <end position="839"/>
    </location>
</feature>
<proteinExistence type="predicted"/>
<keyword evidence="4" id="KW-0677">Repeat</keyword>
<reference evidence="7" key="1">
    <citation type="submission" date="2021-01" db="EMBL/GenBank/DDBJ databases">
        <authorList>
            <person name="Corre E."/>
            <person name="Pelletier E."/>
            <person name="Niang G."/>
            <person name="Scheremetjew M."/>
            <person name="Finn R."/>
            <person name="Kale V."/>
            <person name="Holt S."/>
            <person name="Cochrane G."/>
            <person name="Meng A."/>
            <person name="Brown T."/>
            <person name="Cohen L."/>
        </authorList>
    </citation>
    <scope>NUCLEOTIDE SEQUENCE</scope>
    <source>
        <strain evidence="7">RCC3387</strain>
    </source>
</reference>
<evidence type="ECO:0000256" key="4">
    <source>
        <dbReference type="ARBA" id="ARBA00022737"/>
    </source>
</evidence>
<evidence type="ECO:0000256" key="3">
    <source>
        <dbReference type="ARBA" id="ARBA00022490"/>
    </source>
</evidence>
<gene>
    <name evidence="7" type="ORF">BRAN1462_LOCUS28760</name>
</gene>
<evidence type="ECO:0000256" key="2">
    <source>
        <dbReference type="ARBA" id="ARBA00022448"/>
    </source>
</evidence>
<evidence type="ECO:0000256" key="5">
    <source>
        <dbReference type="ARBA" id="ARBA00022927"/>
    </source>
</evidence>
<keyword evidence="3" id="KW-0963">Cytoplasm</keyword>
<dbReference type="Gene3D" id="1.25.10.10">
    <property type="entry name" value="Leucine-rich Repeat Variant"/>
    <property type="match status" value="1"/>
</dbReference>
<organism evidence="7">
    <name type="scientific">Zooxanthella nutricula</name>
    <dbReference type="NCBI Taxonomy" id="1333877"/>
    <lineage>
        <taxon>Eukaryota</taxon>
        <taxon>Sar</taxon>
        <taxon>Alveolata</taxon>
        <taxon>Dinophyceae</taxon>
        <taxon>Peridiniales</taxon>
        <taxon>Peridiniales incertae sedis</taxon>
        <taxon>Zooxanthella</taxon>
    </lineage>
</organism>
<dbReference type="GO" id="GO:0006606">
    <property type="term" value="P:protein import into nucleus"/>
    <property type="evidence" value="ECO:0007669"/>
    <property type="project" value="InterPro"/>
</dbReference>
<dbReference type="InterPro" id="IPR041653">
    <property type="entry name" value="Importin_rep_4"/>
</dbReference>
<dbReference type="EMBL" id="HBGW01045306">
    <property type="protein sequence ID" value="CAD9572225.1"/>
    <property type="molecule type" value="Transcribed_RNA"/>
</dbReference>
<evidence type="ECO:0000256" key="6">
    <source>
        <dbReference type="SAM" id="MobiDB-lite"/>
    </source>
</evidence>
<name>A0A7S2KBP1_9DINO</name>
<evidence type="ECO:0000313" key="7">
    <source>
        <dbReference type="EMBL" id="CAD9572225.1"/>
    </source>
</evidence>
<dbReference type="InterPro" id="IPR040122">
    <property type="entry name" value="Importin_beta"/>
</dbReference>
<dbReference type="GO" id="GO:0005737">
    <property type="term" value="C:cytoplasm"/>
    <property type="evidence" value="ECO:0007669"/>
    <property type="project" value="UniProtKB-SubCell"/>
</dbReference>
<keyword evidence="5" id="KW-0653">Protein transport</keyword>
<dbReference type="PANTHER" id="PTHR10527">
    <property type="entry name" value="IMPORTIN BETA"/>
    <property type="match status" value="1"/>
</dbReference>